<keyword evidence="2" id="KW-1185">Reference proteome</keyword>
<dbReference type="SUPFAM" id="SSF54909">
    <property type="entry name" value="Dimeric alpha+beta barrel"/>
    <property type="match status" value="1"/>
</dbReference>
<evidence type="ECO:0000313" key="1">
    <source>
        <dbReference type="EMBL" id="OQE14099.1"/>
    </source>
</evidence>
<dbReference type="AlphaFoldDB" id="A0A1V6SK33"/>
<dbReference type="InterPro" id="IPR011008">
    <property type="entry name" value="Dimeric_a/b-barrel"/>
</dbReference>
<evidence type="ECO:0000313" key="2">
    <source>
        <dbReference type="Proteomes" id="UP000191285"/>
    </source>
</evidence>
<accession>A0A1V6SK33</accession>
<organism evidence="1 2">
    <name type="scientific">Penicillium steckii</name>
    <dbReference type="NCBI Taxonomy" id="303698"/>
    <lineage>
        <taxon>Eukaryota</taxon>
        <taxon>Fungi</taxon>
        <taxon>Dikarya</taxon>
        <taxon>Ascomycota</taxon>
        <taxon>Pezizomycotina</taxon>
        <taxon>Eurotiomycetes</taxon>
        <taxon>Eurotiomycetidae</taxon>
        <taxon>Eurotiales</taxon>
        <taxon>Aspergillaceae</taxon>
        <taxon>Penicillium</taxon>
    </lineage>
</organism>
<protein>
    <recommendedName>
        <fullName evidence="3">ABM domain-containing protein</fullName>
    </recommendedName>
</protein>
<comment type="caution">
    <text evidence="1">The sequence shown here is derived from an EMBL/GenBank/DDBJ whole genome shotgun (WGS) entry which is preliminary data.</text>
</comment>
<name>A0A1V6SK33_9EURO</name>
<evidence type="ECO:0008006" key="3">
    <source>
        <dbReference type="Google" id="ProtNLM"/>
    </source>
</evidence>
<sequence length="61" mass="6931">MSYSGPGTSPQVTAHIDSPNVPRFFELFKQVFDAVIPETECRFFEVYQSPSDPELHRQNGV</sequence>
<dbReference type="OrthoDB" id="4126315at2759"/>
<gene>
    <name evidence="1" type="ORF">PENSTE_c039G00324</name>
</gene>
<dbReference type="EMBL" id="MLKD01000039">
    <property type="protein sequence ID" value="OQE14099.1"/>
    <property type="molecule type" value="Genomic_DNA"/>
</dbReference>
<reference evidence="2" key="1">
    <citation type="journal article" date="2017" name="Nat. Microbiol.">
        <title>Global analysis of biosynthetic gene clusters reveals vast potential of secondary metabolite production in Penicillium species.</title>
        <authorList>
            <person name="Nielsen J.C."/>
            <person name="Grijseels S."/>
            <person name="Prigent S."/>
            <person name="Ji B."/>
            <person name="Dainat J."/>
            <person name="Nielsen K.F."/>
            <person name="Frisvad J.C."/>
            <person name="Workman M."/>
            <person name="Nielsen J."/>
        </authorList>
    </citation>
    <scope>NUCLEOTIDE SEQUENCE [LARGE SCALE GENOMIC DNA]</scope>
    <source>
        <strain evidence="2">IBT 24891</strain>
    </source>
</reference>
<dbReference type="Proteomes" id="UP000191285">
    <property type="component" value="Unassembled WGS sequence"/>
</dbReference>
<proteinExistence type="predicted"/>